<protein>
    <recommendedName>
        <fullName evidence="1">G domain-containing protein</fullName>
    </recommendedName>
</protein>
<feature type="domain" description="G" evidence="1">
    <location>
        <begin position="40"/>
        <end position="110"/>
    </location>
</feature>
<dbReference type="Proteomes" id="UP001498398">
    <property type="component" value="Unassembled WGS sequence"/>
</dbReference>
<keyword evidence="3" id="KW-1185">Reference proteome</keyword>
<accession>A0ABR1K5V3</accession>
<evidence type="ECO:0000313" key="2">
    <source>
        <dbReference type="EMBL" id="KAK7472045.1"/>
    </source>
</evidence>
<reference evidence="2 3" key="1">
    <citation type="submission" date="2024-01" db="EMBL/GenBank/DDBJ databases">
        <title>A draft genome for the cacao thread blight pathogen Marasmiellus scandens.</title>
        <authorList>
            <person name="Baruah I.K."/>
            <person name="Leung J."/>
            <person name="Bukari Y."/>
            <person name="Amoako-Attah I."/>
            <person name="Meinhardt L.W."/>
            <person name="Bailey B.A."/>
            <person name="Cohen S.P."/>
        </authorList>
    </citation>
    <scope>NUCLEOTIDE SEQUENCE [LARGE SCALE GENOMIC DNA]</scope>
    <source>
        <strain evidence="2 3">GH-19</strain>
    </source>
</reference>
<organism evidence="2 3">
    <name type="scientific">Marasmiellus scandens</name>
    <dbReference type="NCBI Taxonomy" id="2682957"/>
    <lineage>
        <taxon>Eukaryota</taxon>
        <taxon>Fungi</taxon>
        <taxon>Dikarya</taxon>
        <taxon>Basidiomycota</taxon>
        <taxon>Agaricomycotina</taxon>
        <taxon>Agaricomycetes</taxon>
        <taxon>Agaricomycetidae</taxon>
        <taxon>Agaricales</taxon>
        <taxon>Marasmiineae</taxon>
        <taxon>Omphalotaceae</taxon>
        <taxon>Marasmiellus</taxon>
    </lineage>
</organism>
<dbReference type="SUPFAM" id="SSF52540">
    <property type="entry name" value="P-loop containing nucleoside triphosphate hydrolases"/>
    <property type="match status" value="1"/>
</dbReference>
<dbReference type="Pfam" id="PF01926">
    <property type="entry name" value="MMR_HSR1"/>
    <property type="match status" value="1"/>
</dbReference>
<evidence type="ECO:0000259" key="1">
    <source>
        <dbReference type="Pfam" id="PF01926"/>
    </source>
</evidence>
<dbReference type="CDD" id="cd00882">
    <property type="entry name" value="Ras_like_GTPase"/>
    <property type="match status" value="1"/>
</dbReference>
<dbReference type="InterPro" id="IPR027417">
    <property type="entry name" value="P-loop_NTPase"/>
</dbReference>
<proteinExistence type="predicted"/>
<dbReference type="EMBL" id="JBANRG010000001">
    <property type="protein sequence ID" value="KAK7472045.1"/>
    <property type="molecule type" value="Genomic_DNA"/>
</dbReference>
<name>A0ABR1K5V3_9AGAR</name>
<dbReference type="InterPro" id="IPR006073">
    <property type="entry name" value="GTP-bd"/>
</dbReference>
<dbReference type="Gene3D" id="3.40.50.300">
    <property type="entry name" value="P-loop containing nucleotide triphosphate hydrolases"/>
    <property type="match status" value="1"/>
</dbReference>
<comment type="caution">
    <text evidence="2">The sequence shown here is derived from an EMBL/GenBank/DDBJ whole genome shotgun (WGS) entry which is preliminary data.</text>
</comment>
<gene>
    <name evidence="2" type="ORF">VKT23_000156</name>
</gene>
<sequence length="347" mass="39401">MTLNTLSPPSSPIKERRPSMIDEELTNSAQDILDRCPRFRILVLGKTGAGKSSIINAAFGVTDANVSHSRVGESDIYQEITSPQNPRFVLHDSKGFATGEIDNLQTVKRFIDEKAQPTLDIKDKLHAIWCGWKDLCPSYLTDLQVIHRYCIEIPTENGALFEVADSEFMKIDLQKVPIIVVFTKFDLLVSKLEMEAVDLLSEDDEDLSEDDIRNISLQAEDIFQKTCVEPLKKILAAHNIPMVPYIRVSTRRQHEDTLAELTTVTRDQLDEAVWLIWACAQRASANLKIDACVKVGQRSTSQLILPGQYKSQDKQRLRFVVYRILARLGFKLELSRKNIKKMRRSTA</sequence>
<evidence type="ECO:0000313" key="3">
    <source>
        <dbReference type="Proteomes" id="UP001498398"/>
    </source>
</evidence>